<dbReference type="InterPro" id="IPR041688">
    <property type="entry name" value="PRTase_2"/>
</dbReference>
<dbReference type="InterPro" id="IPR000836">
    <property type="entry name" value="PRTase_dom"/>
</dbReference>
<dbReference type="InterPro" id="IPR022537">
    <property type="entry name" value="TRSP_dom"/>
</dbReference>
<accession>A0A173XVU1</accession>
<evidence type="ECO:0000313" key="3">
    <source>
        <dbReference type="EMBL" id="CUN55759.1"/>
    </source>
</evidence>
<dbReference type="RefSeq" id="WP_082427699.1">
    <property type="nucleotide sequence ID" value="NZ_CABIWZ010000003.1"/>
</dbReference>
<dbReference type="CDD" id="cd06223">
    <property type="entry name" value="PRTases_typeI"/>
    <property type="match status" value="1"/>
</dbReference>
<gene>
    <name evidence="3" type="ORF">ERS852385_00755</name>
</gene>
<dbReference type="Gene3D" id="3.40.50.2020">
    <property type="match status" value="1"/>
</dbReference>
<reference evidence="3 4" key="1">
    <citation type="submission" date="2015-09" db="EMBL/GenBank/DDBJ databases">
        <authorList>
            <consortium name="Pathogen Informatics"/>
        </authorList>
    </citation>
    <scope>NUCLEOTIDE SEQUENCE [LARGE SCALE GENOMIC DNA]</scope>
    <source>
        <strain evidence="3 4">2789STDY5608828</strain>
    </source>
</reference>
<protein>
    <submittedName>
        <fullName evidence="3">Protein of uncharacterized function (DUF3706)</fullName>
    </submittedName>
</protein>
<dbReference type="Pfam" id="PF12500">
    <property type="entry name" value="TRSP"/>
    <property type="match status" value="1"/>
</dbReference>
<feature type="domain" description="TRSP" evidence="1">
    <location>
        <begin position="245"/>
        <end position="350"/>
    </location>
</feature>
<evidence type="ECO:0000259" key="2">
    <source>
        <dbReference type="Pfam" id="PF15609"/>
    </source>
</evidence>
<dbReference type="SUPFAM" id="SSF53271">
    <property type="entry name" value="PRTase-like"/>
    <property type="match status" value="1"/>
</dbReference>
<evidence type="ECO:0000313" key="4">
    <source>
        <dbReference type="Proteomes" id="UP000095546"/>
    </source>
</evidence>
<dbReference type="AlphaFoldDB" id="A0A173XVU1"/>
<dbReference type="Proteomes" id="UP000095546">
    <property type="component" value="Unassembled WGS sequence"/>
</dbReference>
<sequence length="372" mass="41856">MKKYEKEIFRLAKRYANKKRSYLLVNPWQAKHMPVSPTDALLMMNDLGCLTAQKYPSARLVIGFAETATAVGAIVAANLADDCFYVHTTRESLAGEYIEFSEEHSHAVEQKLPSATLSHITGTPVVLVDDEISTGKTMRNMVSVMRQDVAGLSRQDFAAVSLINRLDSDDEIRMEEAHIAHCELCRLENIDYESRVRGIPIEAAQTATGNFEQRSYRRYRAATRVSDVRKGEWAGLYYKQCRALAAEVLSYLSKQLAGLDSALIIGTEEFMYPALICGKLLEAREQFELVRCQATTRSPIGVCIDGDYPIYEGHSLHSFYENERQTYIYDLANYDAVIVVTDADGDKDLAMHDIMAAFGQRCDRFCLVEVAH</sequence>
<organism evidence="3 4">
    <name type="scientific">Mitsuokella jalaludinii</name>
    <dbReference type="NCBI Taxonomy" id="187979"/>
    <lineage>
        <taxon>Bacteria</taxon>
        <taxon>Bacillati</taxon>
        <taxon>Bacillota</taxon>
        <taxon>Negativicutes</taxon>
        <taxon>Selenomonadales</taxon>
        <taxon>Selenomonadaceae</taxon>
        <taxon>Mitsuokella</taxon>
    </lineage>
</organism>
<feature type="domain" description="Orotate phosphoribosyltransferase-like" evidence="2">
    <location>
        <begin position="9"/>
        <end position="176"/>
    </location>
</feature>
<dbReference type="PIRSF" id="PIRSF020967">
    <property type="entry name" value="UCP020967"/>
    <property type="match status" value="1"/>
</dbReference>
<dbReference type="OrthoDB" id="56827at2"/>
<name>A0A173XVU1_9FIRM</name>
<dbReference type="Pfam" id="PF15609">
    <property type="entry name" value="PRTase_2"/>
    <property type="match status" value="1"/>
</dbReference>
<dbReference type="EMBL" id="CYYU01000003">
    <property type="protein sequence ID" value="CUN55759.1"/>
    <property type="molecule type" value="Genomic_DNA"/>
</dbReference>
<dbReference type="InterPro" id="IPR011214">
    <property type="entry name" value="UCP020967"/>
</dbReference>
<proteinExistence type="predicted"/>
<dbReference type="InterPro" id="IPR029057">
    <property type="entry name" value="PRTase-like"/>
</dbReference>
<evidence type="ECO:0000259" key="1">
    <source>
        <dbReference type="Pfam" id="PF12500"/>
    </source>
</evidence>
<keyword evidence="4" id="KW-1185">Reference proteome</keyword>
<dbReference type="STRING" id="187979.ERS852385_00755"/>